<protein>
    <recommendedName>
        <fullName evidence="10">1,4-alpha-glucan branching enzyme GlgB</fullName>
        <ecNumber evidence="10">2.4.1.18</ecNumber>
    </recommendedName>
    <alternativeName>
        <fullName evidence="10">1,4-alpha-D-glucan:1,4-alpha-D-glucan 6-glucosyl-transferase</fullName>
    </alternativeName>
    <alternativeName>
        <fullName evidence="10">Alpha-(1-&gt;4)-glucan branching enzyme</fullName>
    </alternativeName>
    <alternativeName>
        <fullName evidence="10">Glycogen branching enzyme</fullName>
        <shortName evidence="10">BE</shortName>
    </alternativeName>
</protein>
<evidence type="ECO:0000313" key="14">
    <source>
        <dbReference type="Proteomes" id="UP000515819"/>
    </source>
</evidence>
<dbReference type="GO" id="GO:0043169">
    <property type="term" value="F:cation binding"/>
    <property type="evidence" value="ECO:0007669"/>
    <property type="project" value="InterPro"/>
</dbReference>
<proteinExistence type="inferred from homology"/>
<dbReference type="EC" id="2.4.1.18" evidence="10"/>
<dbReference type="NCBIfam" id="TIGR01515">
    <property type="entry name" value="branching_enzym"/>
    <property type="match status" value="1"/>
</dbReference>
<dbReference type="Pfam" id="PF22019">
    <property type="entry name" value="GlgB_N"/>
    <property type="match status" value="1"/>
</dbReference>
<dbReference type="InterPro" id="IPR044143">
    <property type="entry name" value="GlgB_N_E_set_prok"/>
</dbReference>
<dbReference type="InterPro" id="IPR006047">
    <property type="entry name" value="GH13_cat_dom"/>
</dbReference>
<dbReference type="Pfam" id="PF02806">
    <property type="entry name" value="Alpha-amylase_C"/>
    <property type="match status" value="1"/>
</dbReference>
<keyword evidence="14" id="KW-1185">Reference proteome</keyword>
<feature type="active site" description="Nucleophile" evidence="10 11">
    <location>
        <position position="412"/>
    </location>
</feature>
<keyword evidence="6 10" id="KW-0328">Glycosyltransferase</keyword>
<evidence type="ECO:0000256" key="3">
    <source>
        <dbReference type="ARBA" id="ARBA00004964"/>
    </source>
</evidence>
<dbReference type="GO" id="GO:0003844">
    <property type="term" value="F:1,4-alpha-glucan branching enzyme activity"/>
    <property type="evidence" value="ECO:0007669"/>
    <property type="project" value="UniProtKB-UniRule"/>
</dbReference>
<dbReference type="InterPro" id="IPR014756">
    <property type="entry name" value="Ig_E-set"/>
</dbReference>
<evidence type="ECO:0000256" key="10">
    <source>
        <dbReference type="HAMAP-Rule" id="MF_00685"/>
    </source>
</evidence>
<dbReference type="Gene3D" id="3.20.20.80">
    <property type="entry name" value="Glycosidases"/>
    <property type="match status" value="1"/>
</dbReference>
<evidence type="ECO:0000256" key="1">
    <source>
        <dbReference type="ARBA" id="ARBA00000826"/>
    </source>
</evidence>
<dbReference type="InterPro" id="IPR004193">
    <property type="entry name" value="Glyco_hydro_13_N"/>
</dbReference>
<dbReference type="FunFam" id="2.60.40.10:FF:000169">
    <property type="entry name" value="1,4-alpha-glucan branching enzyme GlgB"/>
    <property type="match status" value="1"/>
</dbReference>
<dbReference type="HAMAP" id="MF_00685">
    <property type="entry name" value="GlgB"/>
    <property type="match status" value="1"/>
</dbReference>
<sequence length="735" mass="84908">MSKRKAVFAINWMEVDALVQGIHNNPHHILGMHECIDDLYINAYLPGAKVVNAIEASTKKKYTLVSERVPGFFSVVIKDKKPFEYKLNVRFDNGDEVTYFDPYVFEPVIDPIDISLFNEGKHYSIYEKMGAHPMTVDGVEGVLFAVWAPNADRVSVVGNFNNWDGRRHPMRKLDYSGIYELFIPGKLVGEIYKYEIKAKSGQVFMKSDPYAFSSEVRPANASRIVDISYKWKDAAWMEKRENKNTDEQPMAIYEMHLGSWKRPTDGREFYNYRDIASLLADYLLMMNYNYVELMPIMEHPYDPSWGYQVTGYYAPTSRYGSPADFMYFVDYLHSKGIGVILDWVPAHFPKDEHGLGRFDGTALYEHEDPKRGEHPHWGTYIYNYGRNEVRNFLVANALYWAEKYHIDGIRIDAVASMLYLDYGRGDGEWLPNIYGGNENLEAIDFIKELNSKMHELHKGVIMIAEESTAWPMMTHPVEAGGLGFDYKWNMGWMNDFLNYMKLDPLYRKYHHNDLTFSMVYAYSEKFILVLSHDEVVHEKGSMIAKMPGGYEDKFSNLRVAYGYMMTHPGKKLLFMGQEIAQFTEFNENAEVDWSLFEFDAHVFMQGYVKELNELYKTEPALYELDSSPEGFTWINCNSANTSLLSYVRKGKKESDTLLIICNFTPMEHKAYKLATPSGGRWQEIFSSDNNRYGGEGRNNKTVKQAKKAECDGQEHYISVTVPPLSISVFKKKIGK</sequence>
<dbReference type="Pfam" id="PF02922">
    <property type="entry name" value="CBM_48"/>
    <property type="match status" value="1"/>
</dbReference>
<dbReference type="PANTHER" id="PTHR43651">
    <property type="entry name" value="1,4-ALPHA-GLUCAN-BRANCHING ENZYME"/>
    <property type="match status" value="1"/>
</dbReference>
<dbReference type="FunFam" id="3.20.20.80:FF:000003">
    <property type="entry name" value="1,4-alpha-glucan branching enzyme GlgB"/>
    <property type="match status" value="1"/>
</dbReference>
<dbReference type="GO" id="GO:0005978">
    <property type="term" value="P:glycogen biosynthetic process"/>
    <property type="evidence" value="ECO:0007669"/>
    <property type="project" value="UniProtKB-UniRule"/>
</dbReference>
<evidence type="ECO:0000256" key="6">
    <source>
        <dbReference type="ARBA" id="ARBA00022676"/>
    </source>
</evidence>
<evidence type="ECO:0000259" key="12">
    <source>
        <dbReference type="SMART" id="SM00642"/>
    </source>
</evidence>
<evidence type="ECO:0000256" key="5">
    <source>
        <dbReference type="ARBA" id="ARBA00022600"/>
    </source>
</evidence>
<keyword evidence="9 10" id="KW-0119">Carbohydrate metabolism</keyword>
<dbReference type="Pfam" id="PF00128">
    <property type="entry name" value="Alpha-amylase"/>
    <property type="match status" value="1"/>
</dbReference>
<dbReference type="PIRSF" id="PIRSF000463">
    <property type="entry name" value="GlgB"/>
    <property type="match status" value="1"/>
</dbReference>
<comment type="subunit">
    <text evidence="10">Monomer.</text>
</comment>
<dbReference type="KEGG" id="wcp:H9Q76_05625"/>
<dbReference type="SUPFAM" id="SSF51445">
    <property type="entry name" value="(Trans)glycosidases"/>
    <property type="match status" value="1"/>
</dbReference>
<comment type="pathway">
    <text evidence="3 10">Glycan biosynthesis; glycogen biosynthesis.</text>
</comment>
<dbReference type="InterPro" id="IPR054169">
    <property type="entry name" value="GlgB_N"/>
</dbReference>
<dbReference type="SUPFAM" id="SSF81296">
    <property type="entry name" value="E set domains"/>
    <property type="match status" value="2"/>
</dbReference>
<evidence type="ECO:0000256" key="9">
    <source>
        <dbReference type="ARBA" id="ARBA00023277"/>
    </source>
</evidence>
<dbReference type="CDD" id="cd11322">
    <property type="entry name" value="AmyAc_Glg_BE"/>
    <property type="match status" value="1"/>
</dbReference>
<dbReference type="Proteomes" id="UP000515819">
    <property type="component" value="Chromosome"/>
</dbReference>
<dbReference type="CDD" id="cd02855">
    <property type="entry name" value="E_set_GBE_prok_N"/>
    <property type="match status" value="1"/>
</dbReference>
<comment type="similarity">
    <text evidence="4 10">Belongs to the glycosyl hydrolase 13 family. GlgB subfamily.</text>
</comment>
<dbReference type="InterPro" id="IPR037439">
    <property type="entry name" value="Branching_enzy"/>
</dbReference>
<dbReference type="InterPro" id="IPR013783">
    <property type="entry name" value="Ig-like_fold"/>
</dbReference>
<evidence type="ECO:0000256" key="8">
    <source>
        <dbReference type="ARBA" id="ARBA00023056"/>
    </source>
</evidence>
<dbReference type="GO" id="GO:0004553">
    <property type="term" value="F:hydrolase activity, hydrolyzing O-glycosyl compounds"/>
    <property type="evidence" value="ECO:0007669"/>
    <property type="project" value="InterPro"/>
</dbReference>
<dbReference type="UniPathway" id="UPA00164"/>
<dbReference type="FunFam" id="2.60.40.1180:FF:000002">
    <property type="entry name" value="1,4-alpha-glucan branching enzyme GlgB"/>
    <property type="match status" value="1"/>
</dbReference>
<dbReference type="Gene3D" id="2.60.40.10">
    <property type="entry name" value="Immunoglobulins"/>
    <property type="match status" value="1"/>
</dbReference>
<dbReference type="SUPFAM" id="SSF51011">
    <property type="entry name" value="Glycosyl hydrolase domain"/>
    <property type="match status" value="1"/>
</dbReference>
<evidence type="ECO:0000256" key="2">
    <source>
        <dbReference type="ARBA" id="ARBA00002953"/>
    </source>
</evidence>
<dbReference type="GO" id="GO:0005829">
    <property type="term" value="C:cytosol"/>
    <property type="evidence" value="ECO:0007669"/>
    <property type="project" value="TreeGrafter"/>
</dbReference>
<dbReference type="PANTHER" id="PTHR43651:SF3">
    <property type="entry name" value="1,4-ALPHA-GLUCAN-BRANCHING ENZYME"/>
    <property type="match status" value="1"/>
</dbReference>
<keyword evidence="7 10" id="KW-0808">Transferase</keyword>
<accession>A0A7G9FQC1</accession>
<comment type="function">
    <text evidence="2 10">Catalyzes the formation of the alpha-1,6-glucosidic linkages in glycogen by scission of a 1,4-alpha-linked oligosaccharide from growing alpha-1,4-glucan chains and the subsequent attachment of the oligosaccharide to the alpha-1,6 position.</text>
</comment>
<dbReference type="InterPro" id="IPR006407">
    <property type="entry name" value="GlgB"/>
</dbReference>
<evidence type="ECO:0000256" key="7">
    <source>
        <dbReference type="ARBA" id="ARBA00022679"/>
    </source>
</evidence>
<dbReference type="RefSeq" id="WP_249321809.1">
    <property type="nucleotide sequence ID" value="NZ_CP060632.1"/>
</dbReference>
<keyword evidence="5 10" id="KW-0321">Glycogen metabolism</keyword>
<evidence type="ECO:0000313" key="13">
    <source>
        <dbReference type="EMBL" id="QNM00753.1"/>
    </source>
</evidence>
<gene>
    <name evidence="10 13" type="primary">glgB</name>
    <name evidence="13" type="ORF">H9Q76_05625</name>
</gene>
<reference evidence="13 14" key="1">
    <citation type="submission" date="2020-08" db="EMBL/GenBank/DDBJ databases">
        <authorList>
            <person name="Liu C."/>
            <person name="Sun Q."/>
        </authorList>
    </citation>
    <scope>NUCLEOTIDE SEQUENCE [LARGE SCALE GENOMIC DNA]</scope>
    <source>
        <strain evidence="13 14">NSJ-4</strain>
    </source>
</reference>
<dbReference type="SMART" id="SM00642">
    <property type="entry name" value="Aamy"/>
    <property type="match status" value="1"/>
</dbReference>
<dbReference type="NCBIfam" id="NF008967">
    <property type="entry name" value="PRK12313.1"/>
    <property type="match status" value="1"/>
</dbReference>
<dbReference type="InterPro" id="IPR017853">
    <property type="entry name" value="GH"/>
</dbReference>
<dbReference type="AlphaFoldDB" id="A0A7G9FQC1"/>
<dbReference type="InterPro" id="IPR006048">
    <property type="entry name" value="A-amylase/branching_C"/>
</dbReference>
<comment type="catalytic activity">
    <reaction evidence="1 10">
        <text>Transfers a segment of a (1-&gt;4)-alpha-D-glucan chain to a primary hydroxy group in a similar glucan chain.</text>
        <dbReference type="EC" id="2.4.1.18"/>
    </reaction>
</comment>
<feature type="active site" description="Proton donor" evidence="10 11">
    <location>
        <position position="465"/>
    </location>
</feature>
<keyword evidence="8 10" id="KW-0320">Glycogen biosynthesis</keyword>
<dbReference type="NCBIfam" id="NF003811">
    <property type="entry name" value="PRK05402.1"/>
    <property type="match status" value="1"/>
</dbReference>
<dbReference type="Gene3D" id="2.60.40.1180">
    <property type="entry name" value="Golgi alpha-mannosidase II"/>
    <property type="match status" value="1"/>
</dbReference>
<feature type="domain" description="Glycosyl hydrolase family 13 catalytic" evidence="12">
    <location>
        <begin position="254"/>
        <end position="605"/>
    </location>
</feature>
<organism evidence="13 14">
    <name type="scientific">Wujia chipingensis</name>
    <dbReference type="NCBI Taxonomy" id="2763670"/>
    <lineage>
        <taxon>Bacteria</taxon>
        <taxon>Bacillati</taxon>
        <taxon>Bacillota</taxon>
        <taxon>Clostridia</taxon>
        <taxon>Lachnospirales</taxon>
        <taxon>Lachnospiraceae</taxon>
        <taxon>Wujia</taxon>
    </lineage>
</organism>
<dbReference type="EMBL" id="CP060632">
    <property type="protein sequence ID" value="QNM00753.1"/>
    <property type="molecule type" value="Genomic_DNA"/>
</dbReference>
<name>A0A7G9FQC1_9FIRM</name>
<evidence type="ECO:0000256" key="4">
    <source>
        <dbReference type="ARBA" id="ARBA00009000"/>
    </source>
</evidence>
<dbReference type="InterPro" id="IPR013780">
    <property type="entry name" value="Glyco_hydro_b"/>
</dbReference>
<evidence type="ECO:0000256" key="11">
    <source>
        <dbReference type="PIRSR" id="PIRSR000463-1"/>
    </source>
</evidence>